<dbReference type="PANTHER" id="PTHR48078">
    <property type="entry name" value="THREONINE DEHYDRATASE, MITOCHONDRIAL-RELATED"/>
    <property type="match status" value="1"/>
</dbReference>
<keyword evidence="3" id="KW-0456">Lyase</keyword>
<keyword evidence="2" id="KW-0663">Pyridoxal phosphate</keyword>
<dbReference type="RefSeq" id="XP_023932161.1">
    <property type="nucleotide sequence ID" value="XM_024076393.1"/>
</dbReference>
<evidence type="ECO:0000313" key="9">
    <source>
        <dbReference type="RefSeq" id="XP_023932161.1"/>
    </source>
</evidence>
<proteinExistence type="predicted"/>
<dbReference type="OMA" id="DTHNLAE"/>
<dbReference type="InterPro" id="IPR050147">
    <property type="entry name" value="Ser/Thr_Dehydratase"/>
</dbReference>
<dbReference type="InterPro" id="IPR001926">
    <property type="entry name" value="TrpB-like_PALP"/>
</dbReference>
<evidence type="ECO:0000256" key="4">
    <source>
        <dbReference type="ARBA" id="ARBA00041766"/>
    </source>
</evidence>
<dbReference type="NCBIfam" id="NF005292">
    <property type="entry name" value="PRK06815.1"/>
    <property type="match status" value="1"/>
</dbReference>
<dbReference type="OrthoDB" id="4418812at2759"/>
<dbReference type="GO" id="GO:0009097">
    <property type="term" value="P:isoleucine biosynthetic process"/>
    <property type="evidence" value="ECO:0007669"/>
    <property type="project" value="TreeGrafter"/>
</dbReference>
<reference evidence="8 9" key="1">
    <citation type="submission" date="2025-04" db="UniProtKB">
        <authorList>
            <consortium name="RefSeq"/>
        </authorList>
    </citation>
    <scope>IDENTIFICATION</scope>
    <source>
        <tissue evidence="8 9">Gonads</tissue>
    </source>
</reference>
<evidence type="ECO:0000313" key="8">
    <source>
        <dbReference type="RefSeq" id="XP_013390768.1"/>
    </source>
</evidence>
<dbReference type="KEGG" id="lak:106159121"/>
<dbReference type="GeneID" id="106159121"/>
<dbReference type="InterPro" id="IPR036052">
    <property type="entry name" value="TrpB-like_PALP_sf"/>
</dbReference>
<keyword evidence="7" id="KW-1185">Reference proteome</keyword>
<gene>
    <name evidence="8 9" type="primary">LOC106159121</name>
</gene>
<evidence type="ECO:0000259" key="6">
    <source>
        <dbReference type="Pfam" id="PF00291"/>
    </source>
</evidence>
<sequence>MADVDLSLPTLHSNILAAQQRIKRYVRRTPLEYSPVLSHQGQCRVYLKMENEQVTGSMKARGAFNKLSKLLEEDPAVKEQGPITSSSGNHALACTHAMQTLGVQGTIFIPENVSSSKNEKLKLTGVSLLYHGMDCVETEKKGRQTALDKGATYISPYNDLDVIAGQGTIGAEIFEDLPDVDAVLISVGGGGLVSGIAAFMKHVKPEVRIIGCQPSLSKVMFECVKAGRILFEDSGDTLSDGTAGGIEEGSVTFEFCKKYIDEWILVPEEQIERAIYFMMEHHHRIVEGAAGTAIGAFMQEPEKFKDQNVAIISCGANISMDKIKMIINKYHVGPM</sequence>
<evidence type="ECO:0000256" key="1">
    <source>
        <dbReference type="ARBA" id="ARBA00001933"/>
    </source>
</evidence>
<dbReference type="GO" id="GO:0004794">
    <property type="term" value="F:threonine deaminase activity"/>
    <property type="evidence" value="ECO:0007669"/>
    <property type="project" value="TreeGrafter"/>
</dbReference>
<dbReference type="Pfam" id="PF00291">
    <property type="entry name" value="PALP"/>
    <property type="match status" value="1"/>
</dbReference>
<evidence type="ECO:0000256" key="5">
    <source>
        <dbReference type="ARBA" id="ARBA00042605"/>
    </source>
</evidence>
<dbReference type="GO" id="GO:0003941">
    <property type="term" value="F:L-serine ammonia-lyase activity"/>
    <property type="evidence" value="ECO:0007669"/>
    <property type="project" value="TreeGrafter"/>
</dbReference>
<dbReference type="GO" id="GO:0006567">
    <property type="term" value="P:L-threonine catabolic process"/>
    <property type="evidence" value="ECO:0007669"/>
    <property type="project" value="TreeGrafter"/>
</dbReference>
<organism evidence="7 8">
    <name type="scientific">Lingula anatina</name>
    <name type="common">Brachiopod</name>
    <name type="synonym">Lingula unguis</name>
    <dbReference type="NCBI Taxonomy" id="7574"/>
    <lineage>
        <taxon>Eukaryota</taxon>
        <taxon>Metazoa</taxon>
        <taxon>Spiralia</taxon>
        <taxon>Lophotrochozoa</taxon>
        <taxon>Brachiopoda</taxon>
        <taxon>Linguliformea</taxon>
        <taxon>Lingulata</taxon>
        <taxon>Lingulida</taxon>
        <taxon>Linguloidea</taxon>
        <taxon>Lingulidae</taxon>
        <taxon>Lingula</taxon>
    </lineage>
</organism>
<evidence type="ECO:0000256" key="2">
    <source>
        <dbReference type="ARBA" id="ARBA00022898"/>
    </source>
</evidence>
<comment type="cofactor">
    <cofactor evidence="1">
        <name>pyridoxal 5'-phosphate</name>
        <dbReference type="ChEBI" id="CHEBI:597326"/>
    </cofactor>
</comment>
<dbReference type="STRING" id="7574.A0A1S3HXN0"/>
<dbReference type="PANTHER" id="PTHR48078:SF6">
    <property type="entry name" value="L-THREONINE DEHYDRATASE CATABOLIC TDCB"/>
    <property type="match status" value="1"/>
</dbReference>
<protein>
    <recommendedName>
        <fullName evidence="4">L-serine deaminase</fullName>
    </recommendedName>
    <alternativeName>
        <fullName evidence="5">L-threonine dehydratase</fullName>
    </alternativeName>
</protein>
<feature type="domain" description="Tryptophan synthase beta chain-like PALP" evidence="6">
    <location>
        <begin position="23"/>
        <end position="315"/>
    </location>
</feature>
<evidence type="ECO:0000256" key="3">
    <source>
        <dbReference type="ARBA" id="ARBA00023239"/>
    </source>
</evidence>
<dbReference type="RefSeq" id="XP_013390768.1">
    <property type="nucleotide sequence ID" value="XM_013535314.2"/>
</dbReference>
<dbReference type="AlphaFoldDB" id="A0A1S3HXN0"/>
<dbReference type="Proteomes" id="UP000085678">
    <property type="component" value="Unplaced"/>
</dbReference>
<dbReference type="CDD" id="cd01562">
    <property type="entry name" value="Thr-dehyd"/>
    <property type="match status" value="1"/>
</dbReference>
<dbReference type="SUPFAM" id="SSF53686">
    <property type="entry name" value="Tryptophan synthase beta subunit-like PLP-dependent enzymes"/>
    <property type="match status" value="1"/>
</dbReference>
<dbReference type="GO" id="GO:0006565">
    <property type="term" value="P:L-serine catabolic process"/>
    <property type="evidence" value="ECO:0007669"/>
    <property type="project" value="TreeGrafter"/>
</dbReference>
<evidence type="ECO:0000313" key="7">
    <source>
        <dbReference type="Proteomes" id="UP000085678"/>
    </source>
</evidence>
<name>A0A1S3HXN0_LINAN</name>
<dbReference type="Gene3D" id="3.40.50.1100">
    <property type="match status" value="2"/>
</dbReference>
<accession>A0A1S3HXN0</accession>